<keyword evidence="8 14" id="KW-0479">Metal-binding</keyword>
<dbReference type="HAMAP" id="MF_02239">
    <property type="entry name" value="HemJ"/>
    <property type="match status" value="1"/>
</dbReference>
<dbReference type="NCBIfam" id="TIGR00701">
    <property type="entry name" value="protoporphyrinogen oxidase HemJ"/>
    <property type="match status" value="1"/>
</dbReference>
<evidence type="ECO:0000256" key="5">
    <source>
        <dbReference type="ARBA" id="ARBA00022475"/>
    </source>
</evidence>
<feature type="binding site" description="axial binding residue" evidence="14">
    <location>
        <position position="17"/>
    </location>
    <ligand>
        <name>heme</name>
        <dbReference type="ChEBI" id="CHEBI:30413"/>
    </ligand>
    <ligandPart>
        <name>Fe</name>
        <dbReference type="ChEBI" id="CHEBI:18248"/>
    </ligandPart>
</feature>
<evidence type="ECO:0000256" key="11">
    <source>
        <dbReference type="ARBA" id="ARBA00023004"/>
    </source>
</evidence>
<evidence type="ECO:0000256" key="10">
    <source>
        <dbReference type="ARBA" id="ARBA00023002"/>
    </source>
</evidence>
<feature type="transmembrane region" description="Helical" evidence="14">
    <location>
        <begin position="58"/>
        <end position="79"/>
    </location>
</feature>
<reference evidence="16" key="1">
    <citation type="submission" date="2020-02" db="EMBL/GenBank/DDBJ databases">
        <authorList>
            <person name="Meier V. D."/>
        </authorList>
    </citation>
    <scope>NUCLEOTIDE SEQUENCE</scope>
    <source>
        <strain evidence="16">AVDCRST_MAG08</strain>
    </source>
</reference>
<evidence type="ECO:0000256" key="13">
    <source>
        <dbReference type="ARBA" id="ARBA00048390"/>
    </source>
</evidence>
<comment type="subcellular location">
    <subcellularLocation>
        <location evidence="1 14">Cell membrane</location>
        <topology evidence="1 14">Multi-pass membrane protein</topology>
    </subcellularLocation>
</comment>
<evidence type="ECO:0000256" key="15">
    <source>
        <dbReference type="PIRNR" id="PIRNR004638"/>
    </source>
</evidence>
<feature type="transmembrane region" description="Helical" evidence="14">
    <location>
        <begin position="132"/>
        <end position="151"/>
    </location>
</feature>
<keyword evidence="12 14" id="KW-0472">Membrane</keyword>
<evidence type="ECO:0000313" key="16">
    <source>
        <dbReference type="EMBL" id="CAA9289035.1"/>
    </source>
</evidence>
<evidence type="ECO:0000256" key="4">
    <source>
        <dbReference type="ARBA" id="ARBA00017504"/>
    </source>
</evidence>
<comment type="catalytic activity">
    <reaction evidence="13 14 15">
        <text>protoporphyrinogen IX + 3 A = protoporphyrin IX + 3 AH2</text>
        <dbReference type="Rhea" id="RHEA:62000"/>
        <dbReference type="ChEBI" id="CHEBI:13193"/>
        <dbReference type="ChEBI" id="CHEBI:17499"/>
        <dbReference type="ChEBI" id="CHEBI:57306"/>
        <dbReference type="ChEBI" id="CHEBI:57307"/>
    </reaction>
</comment>
<keyword evidence="9 14" id="KW-1133">Transmembrane helix</keyword>
<keyword evidence="11 14" id="KW-0408">Iron</keyword>
<dbReference type="EC" id="1.3.99.-" evidence="14 15"/>
<gene>
    <name evidence="16" type="ORF">AVDCRST_MAG08-4423</name>
</gene>
<keyword evidence="5 14" id="KW-1003">Cell membrane</keyword>
<dbReference type="UniPathway" id="UPA00251">
    <property type="reaction ID" value="UER00324"/>
</dbReference>
<dbReference type="AlphaFoldDB" id="A0A6J4JVW2"/>
<evidence type="ECO:0000256" key="1">
    <source>
        <dbReference type="ARBA" id="ARBA00004651"/>
    </source>
</evidence>
<evidence type="ECO:0000256" key="7">
    <source>
        <dbReference type="ARBA" id="ARBA00022692"/>
    </source>
</evidence>
<dbReference type="GO" id="GO:0005886">
    <property type="term" value="C:plasma membrane"/>
    <property type="evidence" value="ECO:0007669"/>
    <property type="project" value="UniProtKB-SubCell"/>
</dbReference>
<dbReference type="PIRSF" id="PIRSF004638">
    <property type="entry name" value="UCP004638"/>
    <property type="match status" value="1"/>
</dbReference>
<dbReference type="PANTHER" id="PTHR40255:SF1">
    <property type="entry name" value="PROTOPORPHYRINOGEN IX OXIDASE"/>
    <property type="match status" value="1"/>
</dbReference>
<feature type="transmembrane region" description="Helical" evidence="14">
    <location>
        <begin position="91"/>
        <end position="111"/>
    </location>
</feature>
<evidence type="ECO:0000256" key="9">
    <source>
        <dbReference type="ARBA" id="ARBA00022989"/>
    </source>
</evidence>
<evidence type="ECO:0000256" key="2">
    <source>
        <dbReference type="ARBA" id="ARBA00005073"/>
    </source>
</evidence>
<evidence type="ECO:0000256" key="12">
    <source>
        <dbReference type="ARBA" id="ARBA00023136"/>
    </source>
</evidence>
<sequence>MTFGALAPLYPWTKALHLIAVFAWMAGLFYLPRLYVYHTAAAPGSESSELFKTMERRLLRAIMNPAMIAAWALGLTLVLTPGVVDWRAGWWHGKAAGFLAMTAIHMHLAAARRGFEADRRDRTGRYWRIMNEAPTLLLALIVVMVIVKPGLGR</sequence>
<evidence type="ECO:0000256" key="6">
    <source>
        <dbReference type="ARBA" id="ARBA00022617"/>
    </source>
</evidence>
<keyword evidence="6 14" id="KW-0349">Heme</keyword>
<comment type="cofactor">
    <cofactor evidence="14 15">
        <name>heme b</name>
        <dbReference type="ChEBI" id="CHEBI:60344"/>
    </cofactor>
    <text evidence="14 15">Binds 1 heme b (iron(II)-protoporphyrin IX) group per subunit.</text>
</comment>
<dbReference type="InterPro" id="IPR005265">
    <property type="entry name" value="HemJ-like"/>
</dbReference>
<organism evidence="16">
    <name type="scientific">uncultured Acetobacteraceae bacterium</name>
    <dbReference type="NCBI Taxonomy" id="169975"/>
    <lineage>
        <taxon>Bacteria</taxon>
        <taxon>Pseudomonadati</taxon>
        <taxon>Pseudomonadota</taxon>
        <taxon>Alphaproteobacteria</taxon>
        <taxon>Acetobacterales</taxon>
        <taxon>Acetobacteraceae</taxon>
        <taxon>environmental samples</taxon>
    </lineage>
</organism>
<dbReference type="PANTHER" id="PTHR40255">
    <property type="entry name" value="UPF0093 MEMBRANE PROTEIN SLR1790"/>
    <property type="match status" value="1"/>
</dbReference>
<dbReference type="EMBL" id="CADCTG010000357">
    <property type="protein sequence ID" value="CAA9289035.1"/>
    <property type="molecule type" value="Genomic_DNA"/>
</dbReference>
<comment type="pathway">
    <text evidence="2 14 15">Porphyrin-containing compound metabolism; protoporphyrin-IX biosynthesis; protoporphyrin-IX from protoporphyrinogen-IX: step 1/1.</text>
</comment>
<comment type="subunit">
    <text evidence="14">Homodimer.</text>
</comment>
<feature type="transmembrane region" description="Helical" evidence="14">
    <location>
        <begin position="15"/>
        <end position="37"/>
    </location>
</feature>
<keyword evidence="10 14" id="KW-0560">Oxidoreductase</keyword>
<dbReference type="Pfam" id="PF03653">
    <property type="entry name" value="UPF0093"/>
    <property type="match status" value="1"/>
</dbReference>
<proteinExistence type="inferred from homology"/>
<evidence type="ECO:0000256" key="3">
    <source>
        <dbReference type="ARBA" id="ARBA00006501"/>
    </source>
</evidence>
<comment type="similarity">
    <text evidence="3 14 15">Belongs to the HemJ family.</text>
</comment>
<evidence type="ECO:0000256" key="14">
    <source>
        <dbReference type="HAMAP-Rule" id="MF_02239"/>
    </source>
</evidence>
<protein>
    <recommendedName>
        <fullName evidence="4 14">Protoporphyrinogen IX oxidase</fullName>
        <shortName evidence="14">PPO</shortName>
        <ecNumber evidence="14 15">1.3.99.-</ecNumber>
    </recommendedName>
</protein>
<evidence type="ECO:0000256" key="8">
    <source>
        <dbReference type="ARBA" id="ARBA00022723"/>
    </source>
</evidence>
<dbReference type="GO" id="GO:0046872">
    <property type="term" value="F:metal ion binding"/>
    <property type="evidence" value="ECO:0007669"/>
    <property type="project" value="UniProtKB-UniRule"/>
</dbReference>
<accession>A0A6J4JVW2</accession>
<feature type="binding site" description="axial binding residue" evidence="14">
    <location>
        <position position="94"/>
    </location>
    <ligand>
        <name>heme</name>
        <dbReference type="ChEBI" id="CHEBI:30413"/>
    </ligand>
    <ligandPart>
        <name>Fe</name>
        <dbReference type="ChEBI" id="CHEBI:18248"/>
    </ligandPart>
</feature>
<name>A0A6J4JVW2_9PROT</name>
<keyword evidence="7 14" id="KW-0812">Transmembrane</keyword>
<dbReference type="GO" id="GO:0070818">
    <property type="term" value="F:protoporphyrinogen oxidase activity"/>
    <property type="evidence" value="ECO:0007669"/>
    <property type="project" value="UniProtKB-UniRule"/>
</dbReference>
<comment type="function">
    <text evidence="14 15">Catalyzes the oxidation of protoporphyrinogen IX to protoporphyrin IX.</text>
</comment>
<dbReference type="GO" id="GO:0006782">
    <property type="term" value="P:protoporphyrinogen IX biosynthetic process"/>
    <property type="evidence" value="ECO:0007669"/>
    <property type="project" value="UniProtKB-UniRule"/>
</dbReference>